<gene>
    <name evidence="3" type="primary">djlA_5</name>
    <name evidence="3" type="ORF">GALL_525520</name>
</gene>
<protein>
    <submittedName>
        <fullName evidence="3">DnaJ-like protein DjlA</fullName>
    </submittedName>
</protein>
<dbReference type="PROSITE" id="PS50076">
    <property type="entry name" value="DNAJ_2"/>
    <property type="match status" value="1"/>
</dbReference>
<dbReference type="Gene3D" id="1.10.287.110">
    <property type="entry name" value="DnaJ domain"/>
    <property type="match status" value="1"/>
</dbReference>
<sequence length="170" mass="18485">MPKAVALAKKVADALSGSKPEAEPKKDPEPTQRSAQTPSEAPVIDCQGCSQKLRIKLGSESHEYSCPSCKSKFHASFSGGVLSVVFVKSSGNGADSRDDDTPLTVKDAYKLFEADESSSWETIELSRRRLIQQYHPDKVAALGPKLKMVAEAEGKRINVAYDLLRKAKGY</sequence>
<feature type="region of interest" description="Disordered" evidence="1">
    <location>
        <begin position="9"/>
        <end position="43"/>
    </location>
</feature>
<feature type="compositionally biased region" description="Basic and acidic residues" evidence="1">
    <location>
        <begin position="20"/>
        <end position="30"/>
    </location>
</feature>
<dbReference type="EMBL" id="MLJW01006988">
    <property type="protein sequence ID" value="OIQ65885.1"/>
    <property type="molecule type" value="Genomic_DNA"/>
</dbReference>
<evidence type="ECO:0000259" key="2">
    <source>
        <dbReference type="PROSITE" id="PS50076"/>
    </source>
</evidence>
<name>A0A1J5PQM3_9ZZZZ</name>
<evidence type="ECO:0000313" key="3">
    <source>
        <dbReference type="EMBL" id="OIQ65885.1"/>
    </source>
</evidence>
<dbReference type="SMART" id="SM00271">
    <property type="entry name" value="DnaJ"/>
    <property type="match status" value="1"/>
</dbReference>
<reference evidence="3" key="1">
    <citation type="submission" date="2016-10" db="EMBL/GenBank/DDBJ databases">
        <title>Sequence of Gallionella enrichment culture.</title>
        <authorList>
            <person name="Poehlein A."/>
            <person name="Muehling M."/>
            <person name="Daniel R."/>
        </authorList>
    </citation>
    <scope>NUCLEOTIDE SEQUENCE</scope>
</reference>
<organism evidence="3">
    <name type="scientific">mine drainage metagenome</name>
    <dbReference type="NCBI Taxonomy" id="410659"/>
    <lineage>
        <taxon>unclassified sequences</taxon>
        <taxon>metagenomes</taxon>
        <taxon>ecological metagenomes</taxon>
    </lineage>
</organism>
<evidence type="ECO:0000256" key="1">
    <source>
        <dbReference type="SAM" id="MobiDB-lite"/>
    </source>
</evidence>
<feature type="domain" description="J" evidence="2">
    <location>
        <begin position="107"/>
        <end position="169"/>
    </location>
</feature>
<dbReference type="SUPFAM" id="SSF46565">
    <property type="entry name" value="Chaperone J-domain"/>
    <property type="match status" value="1"/>
</dbReference>
<dbReference type="AlphaFoldDB" id="A0A1J5PQM3"/>
<accession>A0A1J5PQM3</accession>
<dbReference type="InterPro" id="IPR001623">
    <property type="entry name" value="DnaJ_domain"/>
</dbReference>
<proteinExistence type="predicted"/>
<comment type="caution">
    <text evidence="3">The sequence shown here is derived from an EMBL/GenBank/DDBJ whole genome shotgun (WGS) entry which is preliminary data.</text>
</comment>
<dbReference type="CDD" id="cd06257">
    <property type="entry name" value="DnaJ"/>
    <property type="match status" value="1"/>
</dbReference>
<dbReference type="InterPro" id="IPR036869">
    <property type="entry name" value="J_dom_sf"/>
</dbReference>